<keyword evidence="2" id="KW-0808">Transferase</keyword>
<gene>
    <name evidence="2" type="ORF">WDJ61_05470</name>
</gene>
<feature type="domain" description="N-acetyltransferase" evidence="1">
    <location>
        <begin position="4"/>
        <end position="158"/>
    </location>
</feature>
<dbReference type="InterPro" id="IPR016181">
    <property type="entry name" value="Acyl_CoA_acyltransferase"/>
</dbReference>
<dbReference type="RefSeq" id="WP_338753669.1">
    <property type="nucleotide sequence ID" value="NZ_CP147404.1"/>
</dbReference>
<keyword evidence="2" id="KW-0012">Acyltransferase</keyword>
<evidence type="ECO:0000259" key="1">
    <source>
        <dbReference type="PROSITE" id="PS51186"/>
    </source>
</evidence>
<reference evidence="2 3" key="1">
    <citation type="submission" date="2024-02" db="EMBL/GenBank/DDBJ databases">
        <title>Seven novel Bacillus-like species.</title>
        <authorList>
            <person name="Liu G."/>
        </authorList>
    </citation>
    <scope>NUCLEOTIDE SEQUENCE [LARGE SCALE GENOMIC DNA]</scope>
    <source>
        <strain evidence="2 3">FJAT-52991</strain>
    </source>
</reference>
<keyword evidence="3" id="KW-1185">Reference proteome</keyword>
<dbReference type="Proteomes" id="UP001387364">
    <property type="component" value="Chromosome"/>
</dbReference>
<dbReference type="CDD" id="cd04301">
    <property type="entry name" value="NAT_SF"/>
    <property type="match status" value="1"/>
</dbReference>
<dbReference type="Gene3D" id="3.40.630.30">
    <property type="match status" value="1"/>
</dbReference>
<dbReference type="PANTHER" id="PTHR41700">
    <property type="entry name" value="GCN5-RELATED N-ACETYLTRANSFERASE"/>
    <property type="match status" value="1"/>
</dbReference>
<evidence type="ECO:0000313" key="2">
    <source>
        <dbReference type="EMBL" id="WXB94077.1"/>
    </source>
</evidence>
<dbReference type="InterPro" id="IPR000182">
    <property type="entry name" value="GNAT_dom"/>
</dbReference>
<name>A0ABZ2N8M3_9BACI</name>
<dbReference type="InterPro" id="IPR038764">
    <property type="entry name" value="GNAT_N_AcTrfase_prd"/>
</dbReference>
<accession>A0ABZ2N8M3</accession>
<sequence length="275" mass="31541">MNNYVIRPFQDQTDFEQMQVLEQKVWGIEPTPIPQTLTVHQHGGLLIGAFAEETLIGFSYGFTGFSNGHTYLCSHMLAIDPEYQKTGIGKALKDAQKQEAIKLGYDLLTWTFDPLESVNAYLNLTKLKAICDTYKVNCYGEMKDGLNKGLPTDRLKVDWWIQSSYVNGDQTFTDEQAIIFADYEITPAGFPKISLIHSEYASNKNSVLVPVTKNFQEIKTKDRDLAMDWRMKMREIFTQLFAEGYAVVKLLPRPDKPVHYYLFVQKNLINLEREG</sequence>
<dbReference type="EMBL" id="CP147404">
    <property type="protein sequence ID" value="WXB94077.1"/>
    <property type="molecule type" value="Genomic_DNA"/>
</dbReference>
<dbReference type="SUPFAM" id="SSF55729">
    <property type="entry name" value="Acyl-CoA N-acyltransferases (Nat)"/>
    <property type="match status" value="1"/>
</dbReference>
<dbReference type="PANTHER" id="PTHR41700:SF1">
    <property type="entry name" value="N-ACETYLTRANSFERASE DOMAIN-CONTAINING PROTEIN"/>
    <property type="match status" value="1"/>
</dbReference>
<dbReference type="Pfam" id="PF00583">
    <property type="entry name" value="Acetyltransf_1"/>
    <property type="match status" value="1"/>
</dbReference>
<dbReference type="GO" id="GO:0016746">
    <property type="term" value="F:acyltransferase activity"/>
    <property type="evidence" value="ECO:0007669"/>
    <property type="project" value="UniProtKB-KW"/>
</dbReference>
<dbReference type="EC" id="2.3.1.-" evidence="2"/>
<evidence type="ECO:0000313" key="3">
    <source>
        <dbReference type="Proteomes" id="UP001387364"/>
    </source>
</evidence>
<protein>
    <submittedName>
        <fullName evidence="2">GNAT family N-acetyltransferase</fullName>
        <ecNumber evidence="2">2.3.1.-</ecNumber>
    </submittedName>
</protein>
<dbReference type="PROSITE" id="PS51186">
    <property type="entry name" value="GNAT"/>
    <property type="match status" value="1"/>
</dbReference>
<proteinExistence type="predicted"/>
<organism evidence="2 3">
    <name type="scientific">Bacillus kandeliae</name>
    <dbReference type="NCBI Taxonomy" id="3129297"/>
    <lineage>
        <taxon>Bacteria</taxon>
        <taxon>Bacillati</taxon>
        <taxon>Bacillota</taxon>
        <taxon>Bacilli</taxon>
        <taxon>Bacillales</taxon>
        <taxon>Bacillaceae</taxon>
        <taxon>Bacillus</taxon>
    </lineage>
</organism>